<keyword evidence="5" id="KW-1278">Translocase</keyword>
<name>A0A381UJK6_9ZZZZ</name>
<evidence type="ECO:0000256" key="10">
    <source>
        <dbReference type="SAM" id="Phobius"/>
    </source>
</evidence>
<dbReference type="InterPro" id="IPR029035">
    <property type="entry name" value="DHS-like_NAD/FAD-binding_dom"/>
</dbReference>
<dbReference type="GO" id="GO:0008750">
    <property type="term" value="F:proton-translocating NAD(P)+ transhydrogenase activity"/>
    <property type="evidence" value="ECO:0007669"/>
    <property type="project" value="UniProtKB-EC"/>
</dbReference>
<evidence type="ECO:0000256" key="5">
    <source>
        <dbReference type="ARBA" id="ARBA00022967"/>
    </source>
</evidence>
<keyword evidence="3 10" id="KW-0812">Transmembrane</keyword>
<gene>
    <name evidence="12" type="ORF">METZ01_LOCUS81220</name>
</gene>
<keyword evidence="4" id="KW-0521">NADP</keyword>
<evidence type="ECO:0000259" key="11">
    <source>
        <dbReference type="Pfam" id="PF02233"/>
    </source>
</evidence>
<feature type="transmembrane region" description="Helical" evidence="10">
    <location>
        <begin position="117"/>
        <end position="136"/>
    </location>
</feature>
<evidence type="ECO:0000256" key="2">
    <source>
        <dbReference type="ARBA" id="ARBA00012943"/>
    </source>
</evidence>
<feature type="transmembrane region" description="Helical" evidence="10">
    <location>
        <begin position="17"/>
        <end position="36"/>
    </location>
</feature>
<feature type="transmembrane region" description="Helical" evidence="10">
    <location>
        <begin position="142"/>
        <end position="162"/>
    </location>
</feature>
<evidence type="ECO:0000256" key="1">
    <source>
        <dbReference type="ARBA" id="ARBA00004141"/>
    </source>
</evidence>
<dbReference type="PANTHER" id="PTHR44758:SF1">
    <property type="entry name" value="NAD(P) TRANSHYDROGENASE SUBUNIT BETA"/>
    <property type="match status" value="1"/>
</dbReference>
<keyword evidence="8 10" id="KW-0472">Membrane</keyword>
<reference evidence="12" key="1">
    <citation type="submission" date="2018-05" db="EMBL/GenBank/DDBJ databases">
        <authorList>
            <person name="Lanie J.A."/>
            <person name="Ng W.-L."/>
            <person name="Kazmierczak K.M."/>
            <person name="Andrzejewski T.M."/>
            <person name="Davidsen T.M."/>
            <person name="Wayne K.J."/>
            <person name="Tettelin H."/>
            <person name="Glass J.I."/>
            <person name="Rusch D."/>
            <person name="Podicherti R."/>
            <person name="Tsui H.-C.T."/>
            <person name="Winkler M.E."/>
        </authorList>
    </citation>
    <scope>NUCLEOTIDE SEQUENCE</scope>
</reference>
<comment type="subcellular location">
    <subcellularLocation>
        <location evidence="1">Membrane</location>
        <topology evidence="1">Multi-pass membrane protein</topology>
    </subcellularLocation>
</comment>
<evidence type="ECO:0000256" key="3">
    <source>
        <dbReference type="ARBA" id="ARBA00022692"/>
    </source>
</evidence>
<evidence type="ECO:0000256" key="7">
    <source>
        <dbReference type="ARBA" id="ARBA00023027"/>
    </source>
</evidence>
<protein>
    <recommendedName>
        <fullName evidence="2">proton-translocating NAD(P)(+) transhydrogenase</fullName>
        <ecNumber evidence="2">7.1.1.1</ecNumber>
    </recommendedName>
</protein>
<feature type="transmembrane region" description="Helical" evidence="10">
    <location>
        <begin position="194"/>
        <end position="213"/>
    </location>
</feature>
<accession>A0A381UJK6</accession>
<keyword evidence="7" id="KW-0520">NAD</keyword>
<feature type="domain" description="NADP transhydrogenase beta-like" evidence="11">
    <location>
        <begin position="1"/>
        <end position="414"/>
    </location>
</feature>
<feature type="transmembrane region" description="Helical" evidence="10">
    <location>
        <begin position="169"/>
        <end position="188"/>
    </location>
</feature>
<dbReference type="GO" id="GO:0016020">
    <property type="term" value="C:membrane"/>
    <property type="evidence" value="ECO:0007669"/>
    <property type="project" value="UniProtKB-SubCell"/>
</dbReference>
<evidence type="ECO:0000256" key="4">
    <source>
        <dbReference type="ARBA" id="ARBA00022857"/>
    </source>
</evidence>
<comment type="catalytic activity">
    <reaction evidence="9">
        <text>NAD(+) + NADPH + H(+)(in) = NADH + NADP(+) + H(+)(out)</text>
        <dbReference type="Rhea" id="RHEA:47992"/>
        <dbReference type="ChEBI" id="CHEBI:15378"/>
        <dbReference type="ChEBI" id="CHEBI:57540"/>
        <dbReference type="ChEBI" id="CHEBI:57783"/>
        <dbReference type="ChEBI" id="CHEBI:57945"/>
        <dbReference type="ChEBI" id="CHEBI:58349"/>
        <dbReference type="EC" id="7.1.1.1"/>
    </reaction>
</comment>
<evidence type="ECO:0000313" key="12">
    <source>
        <dbReference type="EMBL" id="SVA28366.1"/>
    </source>
</evidence>
<dbReference type="AlphaFoldDB" id="A0A381UJK6"/>
<evidence type="ECO:0000256" key="6">
    <source>
        <dbReference type="ARBA" id="ARBA00022989"/>
    </source>
</evidence>
<dbReference type="EC" id="7.1.1.1" evidence="2"/>
<evidence type="ECO:0000256" key="9">
    <source>
        <dbReference type="ARBA" id="ARBA00048202"/>
    </source>
</evidence>
<dbReference type="Pfam" id="PF02233">
    <property type="entry name" value="PNTB"/>
    <property type="match status" value="1"/>
</dbReference>
<organism evidence="12">
    <name type="scientific">marine metagenome</name>
    <dbReference type="NCBI Taxonomy" id="408172"/>
    <lineage>
        <taxon>unclassified sequences</taxon>
        <taxon>metagenomes</taxon>
        <taxon>ecological metagenomes</taxon>
    </lineage>
</organism>
<evidence type="ECO:0000256" key="8">
    <source>
        <dbReference type="ARBA" id="ARBA00023136"/>
    </source>
</evidence>
<sequence length="419" mass="42772">MLVAVLATLLDRSIVDFRVLLAGLVVGSAIGAVLAVRVRMTGMPQLVALFNGFGGGASVLVAGASFLEVVDKGRVDDQLAVAAALTALIGIVTLTGSLVAFAKLQEVLSLRGFRGQGVLRALLAVVAVASATMVVVSPGDVGWFWLLVGAGALLGVLGTVAIGGADMPVVIALLNAFSGLAASTAGFVLDNPLLIIAGSLVGASGVILTQIMCTSMNRSLFDVVFGSMAAGGVVADAEDVYGDRVTSTSAEEVAMILEVAERVAIVPGYGMAVAQAQHAVRDLMRTLNDAGTEVVFGIHPVAGRMPGHMNVLLAEAEIDYECLLDMDQVNPTFAQTDVTIVIGANDVVNPLARTDPASPIAGMPILNVDESRTVVVIKRSLGTGFAGIPNPLFAADGTLMLFGDGKKAVLDVVAALLNA</sequence>
<dbReference type="SUPFAM" id="SSF52467">
    <property type="entry name" value="DHS-like NAD/FAD-binding domain"/>
    <property type="match status" value="1"/>
</dbReference>
<dbReference type="PANTHER" id="PTHR44758">
    <property type="entry name" value="NAD(P) TRANSHYDROGENASE SUBUNIT BETA"/>
    <property type="match status" value="1"/>
</dbReference>
<feature type="transmembrane region" description="Helical" evidence="10">
    <location>
        <begin position="79"/>
        <end position="105"/>
    </location>
</feature>
<proteinExistence type="predicted"/>
<dbReference type="InterPro" id="IPR034300">
    <property type="entry name" value="PNTB-like"/>
</dbReference>
<feature type="transmembrane region" description="Helical" evidence="10">
    <location>
        <begin position="48"/>
        <end position="67"/>
    </location>
</feature>
<keyword evidence="6 10" id="KW-1133">Transmembrane helix</keyword>
<dbReference type="Gene3D" id="3.40.50.1220">
    <property type="entry name" value="TPP-binding domain"/>
    <property type="match status" value="1"/>
</dbReference>
<dbReference type="EMBL" id="UINC01006575">
    <property type="protein sequence ID" value="SVA28366.1"/>
    <property type="molecule type" value="Genomic_DNA"/>
</dbReference>